<proteinExistence type="predicted"/>
<keyword evidence="1" id="KW-0472">Membrane</keyword>
<feature type="transmembrane region" description="Helical" evidence="1">
    <location>
        <begin position="62"/>
        <end position="85"/>
    </location>
</feature>
<reference evidence="2 3" key="1">
    <citation type="submission" date="2018-08" db="EMBL/GenBank/DDBJ databases">
        <title>Genomic Encyclopedia of Type Strains, Phase III (KMG-III): the genomes of soil and plant-associated and newly described type strains.</title>
        <authorList>
            <person name="Whitman W."/>
        </authorList>
    </citation>
    <scope>NUCLEOTIDE SEQUENCE [LARGE SCALE GENOMIC DNA]</scope>
    <source>
        <strain evidence="2 3">CGMCC 1.10966</strain>
    </source>
</reference>
<sequence length="109" mass="12679">MLREGTEERSGFRRLALRNLFVFVWPLELAFVVLIKRKLKLGDRLAGTALYKKEMRHKKRRTVITVVAGVMLFISIFVPSLVYFIKHSIVILSYSSGVPWHVDSMQIMK</sequence>
<keyword evidence="1" id="KW-0812">Transmembrane</keyword>
<dbReference type="Proteomes" id="UP000256304">
    <property type="component" value="Unassembled WGS sequence"/>
</dbReference>
<evidence type="ECO:0000256" key="1">
    <source>
        <dbReference type="SAM" id="Phobius"/>
    </source>
</evidence>
<keyword evidence="3" id="KW-1185">Reference proteome</keyword>
<comment type="caution">
    <text evidence="2">The sequence shown here is derived from an EMBL/GenBank/DDBJ whole genome shotgun (WGS) entry which is preliminary data.</text>
</comment>
<dbReference type="RefSeq" id="WP_116190687.1">
    <property type="nucleotide sequence ID" value="NZ_QTTN01000024.1"/>
</dbReference>
<keyword evidence="1" id="KW-1133">Transmembrane helix</keyword>
<feature type="transmembrane region" description="Helical" evidence="1">
    <location>
        <begin position="15"/>
        <end position="35"/>
    </location>
</feature>
<protein>
    <submittedName>
        <fullName evidence="2">Uncharacterized protein</fullName>
    </submittedName>
</protein>
<name>A0A3D9RI81_9BACL</name>
<gene>
    <name evidence="2" type="ORF">A8990_12490</name>
</gene>
<dbReference type="EMBL" id="QTTN01000024">
    <property type="protein sequence ID" value="REE78812.1"/>
    <property type="molecule type" value="Genomic_DNA"/>
</dbReference>
<dbReference type="AlphaFoldDB" id="A0A3D9RI81"/>
<organism evidence="2 3">
    <name type="scientific">Paenibacillus taihuensis</name>
    <dbReference type="NCBI Taxonomy" id="1156355"/>
    <lineage>
        <taxon>Bacteria</taxon>
        <taxon>Bacillati</taxon>
        <taxon>Bacillota</taxon>
        <taxon>Bacilli</taxon>
        <taxon>Bacillales</taxon>
        <taxon>Paenibacillaceae</taxon>
        <taxon>Paenibacillus</taxon>
    </lineage>
</organism>
<evidence type="ECO:0000313" key="3">
    <source>
        <dbReference type="Proteomes" id="UP000256304"/>
    </source>
</evidence>
<accession>A0A3D9RI81</accession>
<dbReference type="OrthoDB" id="9814143at2"/>
<evidence type="ECO:0000313" key="2">
    <source>
        <dbReference type="EMBL" id="REE78812.1"/>
    </source>
</evidence>